<protein>
    <submittedName>
        <fullName evidence="1">Uncharacterized protein</fullName>
    </submittedName>
</protein>
<comment type="caution">
    <text evidence="1">The sequence shown here is derived from an EMBL/GenBank/DDBJ whole genome shotgun (WGS) entry which is preliminary data.</text>
</comment>
<accession>A0A835S1L3</accession>
<proteinExistence type="predicted"/>
<organism evidence="1 2">
    <name type="scientific">Vanilla planifolia</name>
    <name type="common">Vanilla</name>
    <dbReference type="NCBI Taxonomy" id="51239"/>
    <lineage>
        <taxon>Eukaryota</taxon>
        <taxon>Viridiplantae</taxon>
        <taxon>Streptophyta</taxon>
        <taxon>Embryophyta</taxon>
        <taxon>Tracheophyta</taxon>
        <taxon>Spermatophyta</taxon>
        <taxon>Magnoliopsida</taxon>
        <taxon>Liliopsida</taxon>
        <taxon>Asparagales</taxon>
        <taxon>Orchidaceae</taxon>
        <taxon>Vanilloideae</taxon>
        <taxon>Vanilleae</taxon>
        <taxon>Vanilla</taxon>
    </lineage>
</organism>
<name>A0A835S1L3_VANPL</name>
<gene>
    <name evidence="1" type="ORF">HPP92_002456</name>
</gene>
<evidence type="ECO:0000313" key="1">
    <source>
        <dbReference type="EMBL" id="KAG0502384.1"/>
    </source>
</evidence>
<dbReference type="EMBL" id="JADCNM010000001">
    <property type="protein sequence ID" value="KAG0502384.1"/>
    <property type="molecule type" value="Genomic_DNA"/>
</dbReference>
<dbReference type="Proteomes" id="UP000639772">
    <property type="component" value="Chromosome 1"/>
</dbReference>
<sequence>MPLVCLEMTLALRMTREVRRPTLRDVRKKIHARELMKMGKAHLFARANAAKLHSFFPAGLRSTVSSLSLFGELGIDGNGKEITTFTLGGYENLGAMNDTIKIDQR</sequence>
<dbReference type="AlphaFoldDB" id="A0A835S1L3"/>
<evidence type="ECO:0000313" key="2">
    <source>
        <dbReference type="Proteomes" id="UP000639772"/>
    </source>
</evidence>
<reference evidence="1 2" key="1">
    <citation type="journal article" date="2020" name="Nat. Food">
        <title>A phased Vanilla planifolia genome enables genetic improvement of flavour and production.</title>
        <authorList>
            <person name="Hasing T."/>
            <person name="Tang H."/>
            <person name="Brym M."/>
            <person name="Khazi F."/>
            <person name="Huang T."/>
            <person name="Chambers A.H."/>
        </authorList>
    </citation>
    <scope>NUCLEOTIDE SEQUENCE [LARGE SCALE GENOMIC DNA]</scope>
    <source>
        <tissue evidence="1">Leaf</tissue>
    </source>
</reference>